<dbReference type="PANTHER" id="PTHR43133:SF51">
    <property type="entry name" value="RNA POLYMERASE SIGMA FACTOR"/>
    <property type="match status" value="1"/>
</dbReference>
<dbReference type="InterPro" id="IPR013249">
    <property type="entry name" value="RNA_pol_sigma70_r4_t2"/>
</dbReference>
<keyword evidence="4" id="KW-0804">Transcription</keyword>
<dbReference type="GO" id="GO:0006352">
    <property type="term" value="P:DNA-templated transcription initiation"/>
    <property type="evidence" value="ECO:0007669"/>
    <property type="project" value="InterPro"/>
</dbReference>
<protein>
    <recommendedName>
        <fullName evidence="8">HTH luxR-type domain-containing protein</fullName>
    </recommendedName>
</protein>
<evidence type="ECO:0000256" key="2">
    <source>
        <dbReference type="ARBA" id="ARBA00023015"/>
    </source>
</evidence>
<evidence type="ECO:0008006" key="8">
    <source>
        <dbReference type="Google" id="ProtNLM"/>
    </source>
</evidence>
<dbReference type="CDD" id="cd06171">
    <property type="entry name" value="Sigma70_r4"/>
    <property type="match status" value="1"/>
</dbReference>
<evidence type="ECO:0000256" key="1">
    <source>
        <dbReference type="ARBA" id="ARBA00010641"/>
    </source>
</evidence>
<keyword evidence="3" id="KW-0731">Sigma factor</keyword>
<feature type="domain" description="RNA polymerase sigma factor 70 region 4 type 2" evidence="6">
    <location>
        <begin position="120"/>
        <end position="171"/>
    </location>
</feature>
<feature type="domain" description="RNA polymerase sigma-70 region 2" evidence="5">
    <location>
        <begin position="26"/>
        <end position="93"/>
    </location>
</feature>
<dbReference type="SUPFAM" id="SSF88946">
    <property type="entry name" value="Sigma2 domain of RNA polymerase sigma factors"/>
    <property type="match status" value="1"/>
</dbReference>
<gene>
    <name evidence="7" type="ORF">METZ01_LOCUS124284</name>
</gene>
<sequence>MTNDMPEDNDLIREFQSGDEKSFDKLVEKHLQNVFGFFLKITGDKMTAEDLAQDVFMKLYKNLRNFRHESSFSTYLFRINTNTANSWITRNKWKNILHLEQAPERGELDRSVDKEWERKELWDGISRLPKKQRTVVMLRISNSLSYKEISEITGISEGSAKVNYHHAIKRLKEILDND</sequence>
<dbReference type="Pfam" id="PF08281">
    <property type="entry name" value="Sigma70_r4_2"/>
    <property type="match status" value="1"/>
</dbReference>
<dbReference type="Gene3D" id="1.10.1740.10">
    <property type="match status" value="1"/>
</dbReference>
<dbReference type="InterPro" id="IPR013325">
    <property type="entry name" value="RNA_pol_sigma_r2"/>
</dbReference>
<dbReference type="EMBL" id="UINC01017280">
    <property type="protein sequence ID" value="SVA71430.1"/>
    <property type="molecule type" value="Genomic_DNA"/>
</dbReference>
<dbReference type="Gene3D" id="1.10.10.10">
    <property type="entry name" value="Winged helix-like DNA-binding domain superfamily/Winged helix DNA-binding domain"/>
    <property type="match status" value="1"/>
</dbReference>
<organism evidence="7">
    <name type="scientific">marine metagenome</name>
    <dbReference type="NCBI Taxonomy" id="408172"/>
    <lineage>
        <taxon>unclassified sequences</taxon>
        <taxon>metagenomes</taxon>
        <taxon>ecological metagenomes</taxon>
    </lineage>
</organism>
<keyword evidence="2" id="KW-0805">Transcription regulation</keyword>
<evidence type="ECO:0000256" key="4">
    <source>
        <dbReference type="ARBA" id="ARBA00023163"/>
    </source>
</evidence>
<dbReference type="InterPro" id="IPR014284">
    <property type="entry name" value="RNA_pol_sigma-70_dom"/>
</dbReference>
<dbReference type="GO" id="GO:0003677">
    <property type="term" value="F:DNA binding"/>
    <property type="evidence" value="ECO:0007669"/>
    <property type="project" value="InterPro"/>
</dbReference>
<dbReference type="SUPFAM" id="SSF88659">
    <property type="entry name" value="Sigma3 and sigma4 domains of RNA polymerase sigma factors"/>
    <property type="match status" value="1"/>
</dbReference>
<dbReference type="GO" id="GO:0016987">
    <property type="term" value="F:sigma factor activity"/>
    <property type="evidence" value="ECO:0007669"/>
    <property type="project" value="UniProtKB-KW"/>
</dbReference>
<accession>A0A381Y3I3</accession>
<name>A0A381Y3I3_9ZZZZ</name>
<dbReference type="InterPro" id="IPR013324">
    <property type="entry name" value="RNA_pol_sigma_r3/r4-like"/>
</dbReference>
<dbReference type="Pfam" id="PF04542">
    <property type="entry name" value="Sigma70_r2"/>
    <property type="match status" value="1"/>
</dbReference>
<comment type="similarity">
    <text evidence="1">Belongs to the sigma-70 factor family. ECF subfamily.</text>
</comment>
<evidence type="ECO:0000313" key="7">
    <source>
        <dbReference type="EMBL" id="SVA71430.1"/>
    </source>
</evidence>
<dbReference type="InterPro" id="IPR036388">
    <property type="entry name" value="WH-like_DNA-bd_sf"/>
</dbReference>
<dbReference type="NCBIfam" id="TIGR02937">
    <property type="entry name" value="sigma70-ECF"/>
    <property type="match status" value="1"/>
</dbReference>
<dbReference type="InterPro" id="IPR039425">
    <property type="entry name" value="RNA_pol_sigma-70-like"/>
</dbReference>
<reference evidence="7" key="1">
    <citation type="submission" date="2018-05" db="EMBL/GenBank/DDBJ databases">
        <authorList>
            <person name="Lanie J.A."/>
            <person name="Ng W.-L."/>
            <person name="Kazmierczak K.M."/>
            <person name="Andrzejewski T.M."/>
            <person name="Davidsen T.M."/>
            <person name="Wayne K.J."/>
            <person name="Tettelin H."/>
            <person name="Glass J.I."/>
            <person name="Rusch D."/>
            <person name="Podicherti R."/>
            <person name="Tsui H.-C.T."/>
            <person name="Winkler M.E."/>
        </authorList>
    </citation>
    <scope>NUCLEOTIDE SEQUENCE</scope>
</reference>
<evidence type="ECO:0000259" key="6">
    <source>
        <dbReference type="Pfam" id="PF08281"/>
    </source>
</evidence>
<dbReference type="AlphaFoldDB" id="A0A381Y3I3"/>
<evidence type="ECO:0000256" key="3">
    <source>
        <dbReference type="ARBA" id="ARBA00023082"/>
    </source>
</evidence>
<dbReference type="PANTHER" id="PTHR43133">
    <property type="entry name" value="RNA POLYMERASE ECF-TYPE SIGMA FACTO"/>
    <property type="match status" value="1"/>
</dbReference>
<proteinExistence type="inferred from homology"/>
<evidence type="ECO:0000259" key="5">
    <source>
        <dbReference type="Pfam" id="PF04542"/>
    </source>
</evidence>
<dbReference type="InterPro" id="IPR007627">
    <property type="entry name" value="RNA_pol_sigma70_r2"/>
</dbReference>